<dbReference type="AlphaFoldDB" id="A0A0X3NGV1"/>
<gene>
    <name evidence="4" type="ORF">TR151057</name>
</gene>
<feature type="region of interest" description="Disordered" evidence="2">
    <location>
        <begin position="148"/>
        <end position="170"/>
    </location>
</feature>
<dbReference type="PROSITE" id="PS50084">
    <property type="entry name" value="KH_TYPE_1"/>
    <property type="match status" value="1"/>
</dbReference>
<dbReference type="EMBL" id="GEEE01022150">
    <property type="protein sequence ID" value="JAP41075.1"/>
    <property type="molecule type" value="Transcribed_RNA"/>
</dbReference>
<dbReference type="SUPFAM" id="SSF63748">
    <property type="entry name" value="Tudor/PWWP/MBT"/>
    <property type="match status" value="1"/>
</dbReference>
<feature type="compositionally biased region" description="Polar residues" evidence="2">
    <location>
        <begin position="559"/>
        <end position="574"/>
    </location>
</feature>
<evidence type="ECO:0000256" key="2">
    <source>
        <dbReference type="SAM" id="MobiDB-lite"/>
    </source>
</evidence>
<dbReference type="CDD" id="cd00105">
    <property type="entry name" value="KH-I"/>
    <property type="match status" value="1"/>
</dbReference>
<dbReference type="Pfam" id="PF00567">
    <property type="entry name" value="TUDOR"/>
    <property type="match status" value="1"/>
</dbReference>
<organism evidence="4">
    <name type="scientific">Schistocephalus solidus</name>
    <name type="common">Tapeworm</name>
    <dbReference type="NCBI Taxonomy" id="70667"/>
    <lineage>
        <taxon>Eukaryota</taxon>
        <taxon>Metazoa</taxon>
        <taxon>Spiralia</taxon>
        <taxon>Lophotrochozoa</taxon>
        <taxon>Platyhelminthes</taxon>
        <taxon>Cestoda</taxon>
        <taxon>Eucestoda</taxon>
        <taxon>Diphyllobothriidea</taxon>
        <taxon>Diphyllobothriidae</taxon>
        <taxon>Schistocephalus</taxon>
    </lineage>
</organism>
<dbReference type="InterPro" id="IPR002999">
    <property type="entry name" value="Tudor"/>
</dbReference>
<sequence>MWSSRQITVLSAVTASLIYIWSRYHKKKSAEEIARSLKSAQESRLPGEFIEIVEDLSCLPEAEAKTTLCGETVIQSPVSIIELHTRLCEQSVAPHEDIIEETIIPEHFAVMAAVPDSTVEGLAALSMSGNPETSAVDTVNNEDCDMSGSDMSEEVITPNSSQTESTEEAKPYEFPEGIFDDPDHDIVEDSPEVLGGKKIPRVLVPSDLWAEAVEKDTWRETFYVPASMGGVLIGRFGKNVRELKNQWNAEFSLNMCPGRQDTLLLKLSCPVEYKENVIHWITSRFKMRPSQTTIGNPNQLRRTLPLGDVTPVHIRSLYGLKEFFVTIKDKEFDRYVAMQEELDKDYASLNSSRMQLYEPVTSGTVAVLPHNFGFARALILKVLLTWPRQAMCFLLDHGTFGVVGLSELRKIKAKYMRVPFQAIHVSWAHALPVYCDVPDLHILRTFFSSNKTSAYAVRKETCCRASVAFLEQMSDKKPPSYVDTLALACQSGLYMVSPLGLFPSRQMWVNRTKTPYYPCPHSEIDYTQLVEYYSDESYGAPQPLGAGQTQNAAGKDIKSLSSNNANRGPANTNRGRGFRRFAGQTRRFRAPGNANQNNNHSGEPVGKTARSSSETKPKQQQTEAVDDPSRKAKPSGNVGRKAYAQKRTNQPNKTATTSSSSTPKTCDPADKSREQALAS</sequence>
<reference evidence="4" key="1">
    <citation type="submission" date="2016-01" db="EMBL/GenBank/DDBJ databases">
        <title>Reference transcriptome for the parasite Schistocephalus solidus: insights into the molecular evolution of parasitism.</title>
        <authorList>
            <person name="Hebert F.O."/>
            <person name="Grambauer S."/>
            <person name="Barber I."/>
            <person name="Landry C.R."/>
            <person name="Aubin-Horth N."/>
        </authorList>
    </citation>
    <scope>NUCLEOTIDE SEQUENCE</scope>
</reference>
<evidence type="ECO:0000259" key="3">
    <source>
        <dbReference type="Pfam" id="PF00567"/>
    </source>
</evidence>
<dbReference type="Gene3D" id="2.30.30.140">
    <property type="match status" value="1"/>
</dbReference>
<evidence type="ECO:0000313" key="4">
    <source>
        <dbReference type="EMBL" id="JAP39204.1"/>
    </source>
</evidence>
<keyword evidence="1" id="KW-0694">RNA-binding</keyword>
<protein>
    <recommendedName>
        <fullName evidence="3">Tudor domain-containing protein</fullName>
    </recommendedName>
</protein>
<evidence type="ECO:0000256" key="1">
    <source>
        <dbReference type="PROSITE-ProRule" id="PRU00117"/>
    </source>
</evidence>
<feature type="compositionally biased region" description="Basic and acidic residues" evidence="2">
    <location>
        <begin position="667"/>
        <end position="679"/>
    </location>
</feature>
<feature type="region of interest" description="Disordered" evidence="2">
    <location>
        <begin position="541"/>
        <end position="679"/>
    </location>
</feature>
<accession>A0A0X3NGV1</accession>
<dbReference type="EMBL" id="GEEE01024021">
    <property type="protein sequence ID" value="JAP39204.1"/>
    <property type="molecule type" value="Transcribed_RNA"/>
</dbReference>
<feature type="compositionally biased region" description="Polar residues" evidence="2">
    <location>
        <begin position="609"/>
        <end position="623"/>
    </location>
</feature>
<proteinExistence type="predicted"/>
<dbReference type="GO" id="GO:0003723">
    <property type="term" value="F:RNA binding"/>
    <property type="evidence" value="ECO:0007669"/>
    <property type="project" value="UniProtKB-UniRule"/>
</dbReference>
<name>A0A0X3NGV1_SCHSO</name>
<feature type="domain" description="Tudor" evidence="3">
    <location>
        <begin position="306"/>
        <end position="426"/>
    </location>
</feature>